<keyword evidence="6" id="KW-1185">Reference proteome</keyword>
<sequence>MTVGIANAEHERFHVSVGSCSFKYQFAEIYLARFKAVRAGLVEEARRRWNRDADEMPPVRSLADLKHNEDCIIIGTLFRVSLESAQKPSIIKQLADLEQIGIGGGAKAVVTEADTAEKDGQLSRLAGDNDELFLEDEVQRISLCVSDDFIRHRLVTGVVVCLRGSESENSQGSFTVVDVAFLEPKPQSPIAVSEHPEPFPPHLPLEGSKWAAFVSGLGFTGSAVGGHHAFALRLLGDWLRGGGTRGPLRHLFILGDSIRAGDPGDNEVLGLIEQARFLARKSDADSVVAMAAFDAWLSELPLGQGGLCVEILPGPSDCVSQLLPQQPLHPILLPKAIARTGGGVRSSTNPCLSQVGSRRILATSGQTVTDVYRYTKAGGVLDCMESLLHWGHMAPTCPDTLYGYPLADRDLLLLRTDGSCGASPDYPDIFVAGNQPVAQWRRASLEPWRSALSTAAKRDGSLLISVPRFDSSHTIVLLELESLRCLPLRFDQSEIS</sequence>
<dbReference type="PANTHER" id="PTHR10416:SF0">
    <property type="entry name" value="DNA POLYMERASE DELTA SUBUNIT 2"/>
    <property type="match status" value="1"/>
</dbReference>
<dbReference type="GO" id="GO:0006271">
    <property type="term" value="P:DNA strand elongation involved in DNA replication"/>
    <property type="evidence" value="ECO:0007669"/>
    <property type="project" value="TreeGrafter"/>
</dbReference>
<protein>
    <recommendedName>
        <fullName evidence="7">DNA polymerase delta subunit OB-fold domain-containing protein</fullName>
    </recommendedName>
</protein>
<dbReference type="AlphaFoldDB" id="A0A0R3U854"/>
<evidence type="ECO:0000259" key="3">
    <source>
        <dbReference type="Pfam" id="PF04042"/>
    </source>
</evidence>
<dbReference type="Pfam" id="PF04042">
    <property type="entry name" value="DNA_pol_E_B"/>
    <property type="match status" value="1"/>
</dbReference>
<organism evidence="5 6">
    <name type="scientific">Mesocestoides corti</name>
    <name type="common">Flatworm</name>
    <dbReference type="NCBI Taxonomy" id="53468"/>
    <lineage>
        <taxon>Eukaryota</taxon>
        <taxon>Metazoa</taxon>
        <taxon>Spiralia</taxon>
        <taxon>Lophotrochozoa</taxon>
        <taxon>Platyhelminthes</taxon>
        <taxon>Cestoda</taxon>
        <taxon>Eucestoda</taxon>
        <taxon>Cyclophyllidea</taxon>
        <taxon>Mesocestoididae</taxon>
        <taxon>Mesocestoides</taxon>
    </lineage>
</organism>
<feature type="domain" description="DNA polymerase alpha/delta/epsilon subunit B" evidence="3">
    <location>
        <begin position="212"/>
        <end position="434"/>
    </location>
</feature>
<dbReference type="Pfam" id="PF18018">
    <property type="entry name" value="DNA_pol_D_N"/>
    <property type="match status" value="1"/>
</dbReference>
<dbReference type="Proteomes" id="UP000267029">
    <property type="component" value="Unassembled WGS sequence"/>
</dbReference>
<evidence type="ECO:0008006" key="7">
    <source>
        <dbReference type="Google" id="ProtNLM"/>
    </source>
</evidence>
<evidence type="ECO:0000313" key="6">
    <source>
        <dbReference type="Proteomes" id="UP000267029"/>
    </source>
</evidence>
<dbReference type="GO" id="GO:0003677">
    <property type="term" value="F:DNA binding"/>
    <property type="evidence" value="ECO:0007669"/>
    <property type="project" value="InterPro"/>
</dbReference>
<evidence type="ECO:0000256" key="1">
    <source>
        <dbReference type="ARBA" id="ARBA00006035"/>
    </source>
</evidence>
<keyword evidence="2" id="KW-0235">DNA replication</keyword>
<dbReference type="Gene3D" id="3.60.21.50">
    <property type="match status" value="1"/>
</dbReference>
<proteinExistence type="inferred from homology"/>
<dbReference type="InterPro" id="IPR024826">
    <property type="entry name" value="DNA_pol_delta/II_ssu"/>
</dbReference>
<dbReference type="STRING" id="53468.A0A0R3U854"/>
<dbReference type="Gene3D" id="2.40.50.430">
    <property type="match status" value="1"/>
</dbReference>
<dbReference type="InterPro" id="IPR040663">
    <property type="entry name" value="DNA_pol_D_N"/>
</dbReference>
<dbReference type="InterPro" id="IPR007185">
    <property type="entry name" value="DNA_pol_a/d/e_bsu"/>
</dbReference>
<evidence type="ECO:0000259" key="4">
    <source>
        <dbReference type="Pfam" id="PF18018"/>
    </source>
</evidence>
<gene>
    <name evidence="5" type="ORF">MCOS_LOCUS3038</name>
</gene>
<evidence type="ECO:0000313" key="5">
    <source>
        <dbReference type="EMBL" id="VDD77035.1"/>
    </source>
</evidence>
<name>A0A0R3U854_MESCO</name>
<dbReference type="EMBL" id="UXSR01000602">
    <property type="protein sequence ID" value="VDD77035.1"/>
    <property type="molecule type" value="Genomic_DNA"/>
</dbReference>
<feature type="domain" description="DNA polymerase delta subunit OB-fold" evidence="4">
    <location>
        <begin position="25"/>
        <end position="179"/>
    </location>
</feature>
<dbReference type="GO" id="GO:0043625">
    <property type="term" value="C:delta DNA polymerase complex"/>
    <property type="evidence" value="ECO:0007669"/>
    <property type="project" value="TreeGrafter"/>
</dbReference>
<dbReference type="PANTHER" id="PTHR10416">
    <property type="entry name" value="DNA POLYMERASE DELTA SUBUNIT 2"/>
    <property type="match status" value="1"/>
</dbReference>
<comment type="similarity">
    <text evidence="1">Belongs to the DNA polymerase delta/II small subunit family.</text>
</comment>
<reference evidence="5 6" key="1">
    <citation type="submission" date="2018-10" db="EMBL/GenBank/DDBJ databases">
        <authorList>
            <consortium name="Pathogen Informatics"/>
        </authorList>
    </citation>
    <scope>NUCLEOTIDE SEQUENCE [LARGE SCALE GENOMIC DNA]</scope>
</reference>
<evidence type="ECO:0000256" key="2">
    <source>
        <dbReference type="ARBA" id="ARBA00022705"/>
    </source>
</evidence>
<dbReference type="OrthoDB" id="3763at2759"/>
<accession>A0A0R3U854</accession>